<evidence type="ECO:0000313" key="3">
    <source>
        <dbReference type="Proteomes" id="UP000239720"/>
    </source>
</evidence>
<evidence type="ECO:0000256" key="1">
    <source>
        <dbReference type="ARBA" id="ARBA00006539"/>
    </source>
</evidence>
<sequence>MTSSMYNSIQHFNEFGVKRIEKKIKNFIEEGKDLADLVLGLKEDLFKLGRDILKEVLEDMDEYFRNCEIRKQYWEIIRKDKTAILTTFGTLSYNRTYFKHKENGNRQHLVDRIVGVEPHDRVSADVVINAIDEAADSSYRKAGEKATYIDEISKQAVMNKIHNIEIVEPEIKVDKKREVKILYVEADEDHVALQQKSILRQNEKGKRNTIMPKLVYVHKGIDFEKSNKKRKVLKNVRYFGGVYKNSEDLWLEVSEYIYKQYDVDFLETVYISGDGASWIRQGVNCLSKSKFVLDRYHLQKYVRVATTHLNDEAISQDLQEALNLSDKKMLTKVFKKIIEKTGDNENKIKAIKNAKRYILNNWDGIEIRSNRGIVGCSAEGHVSHVFSSRLSSRPKGWSRKGVEKMSKLIIYKKNGGKVYDIVMAQKQKKLASSRQEIQEKLIKELKKSSNRYESVWNSNLTVIHKGCKTGLYKELRRIIGICG</sequence>
<dbReference type="EMBL" id="NEMB01000003">
    <property type="protein sequence ID" value="PQQ65673.1"/>
    <property type="molecule type" value="Genomic_DNA"/>
</dbReference>
<dbReference type="Pfam" id="PF06782">
    <property type="entry name" value="UPF0236"/>
    <property type="match status" value="1"/>
</dbReference>
<gene>
    <name evidence="2" type="ORF">B9R14_02060</name>
</gene>
<dbReference type="NCBIfam" id="NF033529">
    <property type="entry name" value="transpos_ISLre2"/>
    <property type="match status" value="1"/>
</dbReference>
<proteinExistence type="inferred from homology"/>
<evidence type="ECO:0008006" key="4">
    <source>
        <dbReference type="Google" id="ProtNLM"/>
    </source>
</evidence>
<dbReference type="Proteomes" id="UP000239720">
    <property type="component" value="Unassembled WGS sequence"/>
</dbReference>
<reference evidence="2 3" key="1">
    <citation type="journal article" date="2018" name="Syst. Appl. Microbiol.">
        <title>Characterization and high-quality draft genome sequence of Herbivorax saccincola A7, an anaerobic, alkaliphilic, thermophilic, cellulolytic, and xylanolytic bacterium.</title>
        <authorList>
            <person name="Aikawa S."/>
            <person name="Baramee S."/>
            <person name="Sermsathanaswadi J."/>
            <person name="Thianheng P."/>
            <person name="Tachaapaikoon C."/>
            <person name="Shikata A."/>
            <person name="Waeonukul R."/>
            <person name="Pason P."/>
            <person name="Ratanakhanokchai K."/>
            <person name="Kosugi A."/>
        </authorList>
    </citation>
    <scope>NUCLEOTIDE SEQUENCE [LARGE SCALE GENOMIC DNA]</scope>
    <source>
        <strain evidence="2 3">A7</strain>
    </source>
</reference>
<comment type="caution">
    <text evidence="2">The sequence shown here is derived from an EMBL/GenBank/DDBJ whole genome shotgun (WGS) entry which is preliminary data.</text>
</comment>
<comment type="similarity">
    <text evidence="1">Belongs to the UPF0236 family.</text>
</comment>
<evidence type="ECO:0000313" key="2">
    <source>
        <dbReference type="EMBL" id="PQQ65673.1"/>
    </source>
</evidence>
<organism evidence="2 3">
    <name type="scientific">Acetivibrio saccincola</name>
    <dbReference type="NCBI Taxonomy" id="1677857"/>
    <lineage>
        <taxon>Bacteria</taxon>
        <taxon>Bacillati</taxon>
        <taxon>Bacillota</taxon>
        <taxon>Clostridia</taxon>
        <taxon>Eubacteriales</taxon>
        <taxon>Oscillospiraceae</taxon>
        <taxon>Acetivibrio</taxon>
    </lineage>
</organism>
<protein>
    <recommendedName>
        <fullName evidence="4">ISLre2 family transposase</fullName>
    </recommendedName>
</protein>
<dbReference type="InterPro" id="IPR009620">
    <property type="entry name" value="UPF0236"/>
</dbReference>
<dbReference type="AlphaFoldDB" id="A0A2S8R7A7"/>
<dbReference type="OrthoDB" id="2162583at2"/>
<name>A0A2S8R7A7_9FIRM</name>
<accession>A0A2S8R7A7</accession>